<keyword evidence="1" id="KW-0031">Aminopeptidase</keyword>
<dbReference type="AlphaFoldDB" id="A0A915KD68"/>
<feature type="region of interest" description="Disordered" evidence="4">
    <location>
        <begin position="1"/>
        <end position="22"/>
    </location>
</feature>
<evidence type="ECO:0000256" key="1">
    <source>
        <dbReference type="ARBA" id="ARBA00022438"/>
    </source>
</evidence>
<dbReference type="InterPro" id="IPR002469">
    <property type="entry name" value="Peptidase_S9B_N"/>
</dbReference>
<keyword evidence="5" id="KW-1133">Transmembrane helix</keyword>
<dbReference type="OMA" id="ITSFRFH"/>
<dbReference type="Gene3D" id="2.140.10.30">
    <property type="entry name" value="Dipeptidylpeptidase IV, N-terminal domain"/>
    <property type="match status" value="1"/>
</dbReference>
<evidence type="ECO:0000256" key="5">
    <source>
        <dbReference type="SAM" id="Phobius"/>
    </source>
</evidence>
<dbReference type="GO" id="GO:0005886">
    <property type="term" value="C:plasma membrane"/>
    <property type="evidence" value="ECO:0007669"/>
    <property type="project" value="TreeGrafter"/>
</dbReference>
<reference evidence="8" key="1">
    <citation type="submission" date="2022-11" db="UniProtKB">
        <authorList>
            <consortium name="WormBaseParasite"/>
        </authorList>
    </citation>
    <scope>IDENTIFICATION</scope>
</reference>
<feature type="domain" description="Dipeptidylpeptidase IV N-terminal" evidence="6">
    <location>
        <begin position="137"/>
        <end position="533"/>
    </location>
</feature>
<proteinExistence type="predicted"/>
<keyword evidence="5" id="KW-0472">Membrane</keyword>
<keyword evidence="1" id="KW-0645">Protease</keyword>
<organism evidence="7 8">
    <name type="scientific">Romanomermis culicivorax</name>
    <name type="common">Nematode worm</name>
    <dbReference type="NCBI Taxonomy" id="13658"/>
    <lineage>
        <taxon>Eukaryota</taxon>
        <taxon>Metazoa</taxon>
        <taxon>Ecdysozoa</taxon>
        <taxon>Nematoda</taxon>
        <taxon>Enoplea</taxon>
        <taxon>Dorylaimia</taxon>
        <taxon>Mermithida</taxon>
        <taxon>Mermithoidea</taxon>
        <taxon>Mermithidae</taxon>
        <taxon>Romanomermis</taxon>
    </lineage>
</organism>
<dbReference type="PANTHER" id="PTHR11731:SF200">
    <property type="entry name" value="DIPEPTIDYL PEPTIDASE 10, ISOFORM B"/>
    <property type="match status" value="1"/>
</dbReference>
<dbReference type="Proteomes" id="UP000887565">
    <property type="component" value="Unplaced"/>
</dbReference>
<evidence type="ECO:0000259" key="6">
    <source>
        <dbReference type="Pfam" id="PF00930"/>
    </source>
</evidence>
<evidence type="ECO:0000256" key="2">
    <source>
        <dbReference type="ARBA" id="ARBA00022825"/>
    </source>
</evidence>
<dbReference type="GO" id="GO:0008236">
    <property type="term" value="F:serine-type peptidase activity"/>
    <property type="evidence" value="ECO:0007669"/>
    <property type="project" value="UniProtKB-KW"/>
</dbReference>
<dbReference type="PANTHER" id="PTHR11731">
    <property type="entry name" value="PROTEASE FAMILY S9B,C DIPEPTIDYL-PEPTIDASE IV-RELATED"/>
    <property type="match status" value="1"/>
</dbReference>
<evidence type="ECO:0000256" key="3">
    <source>
        <dbReference type="ARBA" id="ARBA00023180"/>
    </source>
</evidence>
<dbReference type="InterPro" id="IPR050278">
    <property type="entry name" value="Serine_Prot_S9B/DPPIV"/>
</dbReference>
<keyword evidence="1" id="KW-0378">Hydrolase</keyword>
<keyword evidence="2" id="KW-0720">Serine protease</keyword>
<dbReference type="GO" id="GO:0004177">
    <property type="term" value="F:aminopeptidase activity"/>
    <property type="evidence" value="ECO:0007669"/>
    <property type="project" value="UniProtKB-KW"/>
</dbReference>
<dbReference type="Pfam" id="PF00930">
    <property type="entry name" value="DPPIV_N"/>
    <property type="match status" value="1"/>
</dbReference>
<name>A0A915KD68_ROMCU</name>
<feature type="compositionally biased region" description="Acidic residues" evidence="4">
    <location>
        <begin position="1"/>
        <end position="10"/>
    </location>
</feature>
<keyword evidence="7" id="KW-1185">Reference proteome</keyword>
<sequence>MFETNNDDVENGGAEKELVAGGPSQRNWKGVGIACLVILFICSLIAAAVFLLTPNKDLKINGTKFNLSDLLLPKVSLFDAQATWLSAHVLSFRDENRTVWKLKFSTHDDVQNSTVKYTTEKLLDVELTSKYYKWILSPDAKYAAMFSLKQKHTRRSSSKVVHIFETQTSSHKILNGGRPIMLFKWAPISYPAALAFVDENNNLWYQKDAFDPDSLIQITHTGSEDIFNGISDWLYEEEIFESPVGLFFSKTGTKLAYVTINDTRVRKISFDIYSDSDNYPETQSIPYPKVGELIPTITLNVHFLNQSLVIDNYHRKRATDLPIDKTIILKPPKDVEQLGEYYLINGNWISNSKKDAEIFVAVWSNRVQNVSYFSTCQVPNRFKGDTIQCELDYTHHYLNNWITPSLLRMEFSTDEKYFIILPQKMSDGYNYAHLASINYSSNSRVIPRGITTGLWEVTSIVGLNSQKETLYFIAAYPTPNARHLMSVSLTGKLPTVSQCLTCHMPKNQCNSFGAEFSPNADYFVLSCHGPGVPKTFLMSTKNETS</sequence>
<dbReference type="GO" id="GO:0006508">
    <property type="term" value="P:proteolysis"/>
    <property type="evidence" value="ECO:0007669"/>
    <property type="project" value="InterPro"/>
</dbReference>
<keyword evidence="5" id="KW-0812">Transmembrane</keyword>
<feature type="transmembrane region" description="Helical" evidence="5">
    <location>
        <begin position="31"/>
        <end position="52"/>
    </location>
</feature>
<dbReference type="SUPFAM" id="SSF82171">
    <property type="entry name" value="DPP6 N-terminal domain-like"/>
    <property type="match status" value="1"/>
</dbReference>
<protein>
    <submittedName>
        <fullName evidence="8">Dipeptidylpeptidase IV N-terminal domain-containing protein</fullName>
    </submittedName>
</protein>
<dbReference type="GO" id="GO:0008239">
    <property type="term" value="F:dipeptidyl-peptidase activity"/>
    <property type="evidence" value="ECO:0007669"/>
    <property type="project" value="TreeGrafter"/>
</dbReference>
<dbReference type="WBParaSite" id="nRc.2.0.1.t36738-RA">
    <property type="protein sequence ID" value="nRc.2.0.1.t36738-RA"/>
    <property type="gene ID" value="nRc.2.0.1.g36738"/>
</dbReference>
<evidence type="ECO:0000313" key="7">
    <source>
        <dbReference type="Proteomes" id="UP000887565"/>
    </source>
</evidence>
<keyword evidence="3" id="KW-0325">Glycoprotein</keyword>
<accession>A0A915KD68</accession>
<evidence type="ECO:0000256" key="4">
    <source>
        <dbReference type="SAM" id="MobiDB-lite"/>
    </source>
</evidence>
<evidence type="ECO:0000313" key="8">
    <source>
        <dbReference type="WBParaSite" id="nRc.2.0.1.t36738-RA"/>
    </source>
</evidence>